<feature type="region of interest" description="Disordered" evidence="7">
    <location>
        <begin position="601"/>
        <end position="631"/>
    </location>
</feature>
<feature type="compositionally biased region" description="Polar residues" evidence="7">
    <location>
        <begin position="1640"/>
        <end position="1651"/>
    </location>
</feature>
<evidence type="ECO:0000256" key="3">
    <source>
        <dbReference type="ARBA" id="ARBA00019789"/>
    </source>
</evidence>
<evidence type="ECO:0000256" key="1">
    <source>
        <dbReference type="ARBA" id="ARBA00004123"/>
    </source>
</evidence>
<feature type="compositionally biased region" description="Low complexity" evidence="7">
    <location>
        <begin position="2393"/>
        <end position="2407"/>
    </location>
</feature>
<comment type="similarity">
    <text evidence="2">Belongs to the TPR family.</text>
</comment>
<dbReference type="PANTHER" id="PTHR18898">
    <property type="entry name" value="NUCLEOPROTEIN TPR-RELATED"/>
    <property type="match status" value="1"/>
</dbReference>
<evidence type="ECO:0000256" key="6">
    <source>
        <dbReference type="SAM" id="Coils"/>
    </source>
</evidence>
<keyword evidence="12" id="KW-1185">Reference proteome</keyword>
<dbReference type="GO" id="GO:0006606">
    <property type="term" value="P:protein import into nucleus"/>
    <property type="evidence" value="ECO:0007669"/>
    <property type="project" value="InterPro"/>
</dbReference>
<feature type="coiled-coil region" evidence="6">
    <location>
        <begin position="1213"/>
        <end position="1337"/>
    </location>
</feature>
<dbReference type="GO" id="GO:0006406">
    <property type="term" value="P:mRNA export from nucleus"/>
    <property type="evidence" value="ECO:0007669"/>
    <property type="project" value="TreeGrafter"/>
</dbReference>
<dbReference type="Pfam" id="PF25481">
    <property type="entry name" value="Nucleoprot-TPR"/>
    <property type="match status" value="1"/>
</dbReference>
<dbReference type="GO" id="GO:0017056">
    <property type="term" value="F:structural constituent of nuclear pore"/>
    <property type="evidence" value="ECO:0007669"/>
    <property type="project" value="TreeGrafter"/>
</dbReference>
<evidence type="ECO:0000256" key="2">
    <source>
        <dbReference type="ARBA" id="ARBA00005274"/>
    </source>
</evidence>
<feature type="compositionally biased region" description="Low complexity" evidence="7">
    <location>
        <begin position="2422"/>
        <end position="2442"/>
    </location>
</feature>
<feature type="region of interest" description="Disordered" evidence="7">
    <location>
        <begin position="1637"/>
        <end position="1696"/>
    </location>
</feature>
<dbReference type="Pfam" id="PF25785">
    <property type="entry name" value="TPR"/>
    <property type="match status" value="1"/>
</dbReference>
<feature type="coiled-coil region" evidence="6">
    <location>
        <begin position="523"/>
        <end position="583"/>
    </location>
</feature>
<keyword evidence="4 6" id="KW-0175">Coiled coil</keyword>
<accession>A0AAE1H5D6</accession>
<feature type="coiled-coil region" evidence="6">
    <location>
        <begin position="291"/>
        <end position="371"/>
    </location>
</feature>
<feature type="region of interest" description="Disordered" evidence="7">
    <location>
        <begin position="2309"/>
        <end position="2532"/>
    </location>
</feature>
<evidence type="ECO:0000256" key="4">
    <source>
        <dbReference type="ARBA" id="ARBA00023054"/>
    </source>
</evidence>
<feature type="coiled-coil region" evidence="6">
    <location>
        <begin position="1547"/>
        <end position="1635"/>
    </location>
</feature>
<organism evidence="11 12">
    <name type="scientific">Frankliniella fusca</name>
    <dbReference type="NCBI Taxonomy" id="407009"/>
    <lineage>
        <taxon>Eukaryota</taxon>
        <taxon>Metazoa</taxon>
        <taxon>Ecdysozoa</taxon>
        <taxon>Arthropoda</taxon>
        <taxon>Hexapoda</taxon>
        <taxon>Insecta</taxon>
        <taxon>Pterygota</taxon>
        <taxon>Neoptera</taxon>
        <taxon>Paraneoptera</taxon>
        <taxon>Thysanoptera</taxon>
        <taxon>Terebrantia</taxon>
        <taxon>Thripoidea</taxon>
        <taxon>Thripidae</taxon>
        <taxon>Frankliniella</taxon>
    </lineage>
</organism>
<feature type="compositionally biased region" description="Low complexity" evidence="7">
    <location>
        <begin position="1168"/>
        <end position="1182"/>
    </location>
</feature>
<evidence type="ECO:0000313" key="12">
    <source>
        <dbReference type="Proteomes" id="UP001219518"/>
    </source>
</evidence>
<feature type="compositionally biased region" description="Basic and acidic residues" evidence="7">
    <location>
        <begin position="1482"/>
        <end position="1500"/>
    </location>
</feature>
<dbReference type="InterPro" id="IPR057974">
    <property type="entry name" value="NUA/TPR/MLP1-2-like_dom"/>
</dbReference>
<feature type="coiled-coil region" evidence="6">
    <location>
        <begin position="636"/>
        <end position="677"/>
    </location>
</feature>
<evidence type="ECO:0000256" key="5">
    <source>
        <dbReference type="ARBA" id="ARBA00023242"/>
    </source>
</evidence>
<reference evidence="11" key="1">
    <citation type="submission" date="2021-07" db="EMBL/GenBank/DDBJ databases">
        <authorList>
            <person name="Catto M.A."/>
            <person name="Jacobson A."/>
            <person name="Kennedy G."/>
            <person name="Labadie P."/>
            <person name="Hunt B.G."/>
            <person name="Srinivasan R."/>
        </authorList>
    </citation>
    <scope>NUCLEOTIDE SEQUENCE</scope>
    <source>
        <strain evidence="11">PL_HMW_Pooled</strain>
        <tissue evidence="11">Head</tissue>
    </source>
</reference>
<feature type="coiled-coil region" evidence="6">
    <location>
        <begin position="59"/>
        <end position="219"/>
    </location>
</feature>
<dbReference type="Pfam" id="PF07926">
    <property type="entry name" value="TPR_MLP1_2"/>
    <property type="match status" value="1"/>
</dbReference>
<keyword evidence="5" id="KW-0539">Nucleus</keyword>
<feature type="compositionally biased region" description="Low complexity" evidence="7">
    <location>
        <begin position="2480"/>
        <end position="2501"/>
    </location>
</feature>
<evidence type="ECO:0000259" key="10">
    <source>
        <dbReference type="Pfam" id="PF25785"/>
    </source>
</evidence>
<sequence>MASGGSSEVLMNFLNAEEYNLIPEDVRAKINTHFEEKFEEFLTSKALFESSRTNHDEKTQTLERQLQECQVDLENTKTSLYNTDAELKVFQTKVEELKNELSTLQESVKHYESENNDLRRQRNEAVDERDTLTRMVERRDMELERLREDIKTLSSELSSAINAKCEALANSEEVESKRIALDFREKSFEQEREFMKKKIASLTADLNETNAELAILRRNHAAADVAFQSQLESKTVELRILMEKDKQLTEANSKLVERIEALGAKLMAQRESEATMADNYQQELQAKAKLADLYKRMMEDANSKSQELTDAIRSLQRLLEDSNKQYSDLKAELEEKELKMNQTLEKKNQCIAALKEELKNANELIKYTKQDTMEKAIEGLSPAAAAASKLIKSGLSLTQIYTQYVGVYEELTLQKEENRKLNLYISTIVQELNEKAPILKKQRENYESAVESIASLCKQNDQLVEESRVLREEAREAKKISGHHELEEARGGVISLDDANSSLDGSFGASDIISKKLVTFRDIEDLQDNNKKLLALVRELSSKHEEMETNQPQMDVSSLQERINSLKAELTSTRENLNQQSAMVDQIVRQRDLYRDMYQKAVKGESDEQVPLQRPGEVRNPSPAKPSQTGIDPSIMALKEKALEDTVKRLSAAEKQLLELRAEYDEYRKERRVNEDMLNDQIDKMMTRVRDLSTDNCKLVTQAEFQTERFKALLANLSSQKAQITALETKNKSYSETIAKHEVSLKSLMQESLSAQAKLSRAEVELENLREECSLLKDSEGRLRREKEARERESTSQTMLLANLESIKMTLERTESEGRLKVEQRLEECNRECTALRRRLQEEQENFKELSRHLERQTAAAVAREEEERKLAHEARQELNIVREELKKKQSDAEILETKLREASRTPPVVVQRNDEQLTTRVRELESKLMASEGEARSLKQQLEDSRKHLQQYTEIAGSAEQQLQEFVKMHEEMKSDLEKKLSDAQKLQDSTNLELTRVQSELSRLKSAGNQTSSDLQLRVQELEVQCKEANNLLHQASESGNALRAELETVRLEMQSAIKAQQESEEKYAHEVTLHSNDIQVMSRLKEELASEKAQNSELKAGRQSAEEALKLGRSMYEDREKLMKSQMKEQQDRLSELEKQNTLLHEQIEALGTQLIVLQAQVGSPSKNTVSSSTTPNSSFAEGEDFHGPEQLLQVVKFLRREKELAVTRMEVISTENSRLKAEHDILEKQAREAREELDRMKQREQCESVTSSRHQELLRKVETLNAITDSNRLLREERDALREKEQEFVNRIRNLEQELEPLKERHNELSIQIERERAENNIMKTELTKWRQRTSQLIERANKNSPEDWKRLQNERETLSKQLTVEKEAHNKTQEDLKLLRLEKSKLDEQLQLLTQRHNALEAEFKRNLESSKKTLEELNNLRARLGTLETELQEHKNNAAKAAEETSKLNADIAARETREQQIRKIAKKYKAQYEDLKKSTDEERSQWEAQRTQHESQAAAAMLTDEVKDQLREEGKREAEQKLREVETSHSERVNELSSQIEAFKNSEERAKTVLKNARNRIVALTEQKSALEKQMSSGRDESEARLNVLKSQYEGRIARLEKEKNDALAERSREIENLNARMNDLQRMLHSRAQGSSKPSTSSGHVDKGASDPPTANIKPMAGPSSSSGKQQTQQSVTVSPWRAGNETPLASIRPMSQSRMAAVQPCTLQPSGNSAVLMMPLHHQQAPSQQQPQTAQQQQPSQPQSQTQQQSQQQAVHTTGNSSGTGSTSSSTPSTSSGASGSGMDAITSSDYMPATSSASPASVGPIRQVAVPPTQQATVGPSTSRTEEASAESTQVVGQAHPQAAQQQVVGQAQAAQPQQAQGSQQPPQPQQQQQQSQQAVAMVLPRERVEQQQQTQQPPQPAQAHPPSQQQATTTPQQQAQPPQQQVPPASASAAGPSQQPQVGPLATPGSQHEQSVIVASSQQASSSNTVTTSQSGLKRPRDREADGDSSTSRAGHGEGMKLGWGQPVGTRFQAPAESSECGSMDVEYQVPTSSQRDQEDDIIVVTSEEEDDEDEGPEDDEDEEPDDGPEFQADEDDENEEGYEIETYDREDRDLVIGNYDDVEGPDIDDDNGGEQDNEVEIIEQDSNEVPNQPGSSSSSSGGPGDATQHQGYEDGGDDCIVPSTPTLFVPRRTDGFGEAVSSPQVPSAGRFTFSDANPPAVRAVPCTPTLFGTRRAEGYSDAYRAMSVRHFTFSEAPTPPSHTGVAQVVCEGMDDTRVDLSQLEDPSTGRSVPTTPLQVSPQGELAASELANEVGQSSGVNVEASGSLAGPSSVPSISVSLAEHQQVESDAPSQQEMLDLELETDQREAEGDGGELIGGQADEPEEVMVLDLEEESADGVSSEGSKPPQPSQSQQALDLEMEEGREAEASEPAASSPQGSPHGSQGSPHGRGSGTARRSQGRPGNYRRGRGNQRPTPIVWNEPGSTSPRSMGDGPPRGRGMPMMPMGRGLPIDPRGFPPRGQRARRMRKGYGNPFGGMPY</sequence>
<dbReference type="GO" id="GO:0034399">
    <property type="term" value="C:nuclear periphery"/>
    <property type="evidence" value="ECO:0007669"/>
    <property type="project" value="UniProtKB-ARBA"/>
</dbReference>
<feature type="compositionally biased region" description="Low complexity" evidence="7">
    <location>
        <begin position="1840"/>
        <end position="1891"/>
    </location>
</feature>
<feature type="compositionally biased region" description="Acidic residues" evidence="7">
    <location>
        <begin position="2374"/>
        <end position="2389"/>
    </location>
</feature>
<feature type="domain" description="Nucleoprotein TPR/MPL1" evidence="9">
    <location>
        <begin position="178"/>
        <end position="254"/>
    </location>
</feature>
<feature type="coiled-coil region" evidence="6">
    <location>
        <begin position="429"/>
        <end position="480"/>
    </location>
</feature>
<dbReference type="GO" id="GO:0005643">
    <property type="term" value="C:nuclear pore"/>
    <property type="evidence" value="ECO:0007669"/>
    <property type="project" value="UniProtKB-ARBA"/>
</dbReference>
<dbReference type="Proteomes" id="UP001219518">
    <property type="component" value="Unassembled WGS sequence"/>
</dbReference>
<feature type="region of interest" description="Disordered" evidence="7">
    <location>
        <begin position="1168"/>
        <end position="1188"/>
    </location>
</feature>
<evidence type="ECO:0000259" key="9">
    <source>
        <dbReference type="Pfam" id="PF25481"/>
    </source>
</evidence>
<feature type="compositionally biased region" description="Acidic residues" evidence="7">
    <location>
        <begin position="2049"/>
        <end position="2097"/>
    </location>
</feature>
<evidence type="ECO:0000256" key="7">
    <source>
        <dbReference type="SAM" id="MobiDB-lite"/>
    </source>
</evidence>
<gene>
    <name evidence="11" type="ORF">KUF71_024489</name>
</gene>
<proteinExistence type="inferred from homology"/>
<feature type="compositionally biased region" description="Polar residues" evidence="7">
    <location>
        <begin position="2276"/>
        <end position="2293"/>
    </location>
</feature>
<reference evidence="11" key="2">
    <citation type="journal article" date="2023" name="BMC Genomics">
        <title>Pest status, molecular evolution, and epigenetic factors derived from the genome assembly of Frankliniella fusca, a thysanopteran phytovirus vector.</title>
        <authorList>
            <person name="Catto M.A."/>
            <person name="Labadie P.E."/>
            <person name="Jacobson A.L."/>
            <person name="Kennedy G.G."/>
            <person name="Srinivasan R."/>
            <person name="Hunt B.G."/>
        </authorList>
    </citation>
    <scope>NUCLEOTIDE SEQUENCE</scope>
    <source>
        <strain evidence="11">PL_HMW_Pooled</strain>
    </source>
</reference>
<comment type="caution">
    <text evidence="11">The sequence shown here is derived from an EMBL/GenBank/DDBJ whole genome shotgun (WGS) entry which is preliminary data.</text>
</comment>
<feature type="compositionally biased region" description="Low complexity" evidence="7">
    <location>
        <begin position="1732"/>
        <end position="1791"/>
    </location>
</feature>
<feature type="region of interest" description="Disordered" evidence="7">
    <location>
        <begin position="2273"/>
        <end position="2294"/>
    </location>
</feature>
<feature type="coiled-coil region" evidence="6">
    <location>
        <begin position="731"/>
        <end position="786"/>
    </location>
</feature>
<feature type="compositionally biased region" description="Polar residues" evidence="7">
    <location>
        <begin position="1795"/>
        <end position="1809"/>
    </location>
</feature>
<dbReference type="InterPro" id="IPR012929">
    <property type="entry name" value="Nucleoprot-TPR/MLP1-2_dom"/>
</dbReference>
<feature type="domain" description="NUA/TPR/MLP1-2-like" evidence="10">
    <location>
        <begin position="441"/>
        <end position="548"/>
    </location>
</feature>
<feature type="region of interest" description="Disordered" evidence="7">
    <location>
        <begin position="1482"/>
        <end position="1503"/>
    </location>
</feature>
<dbReference type="EMBL" id="JAHWGI010000410">
    <property type="protein sequence ID" value="KAK3915190.1"/>
    <property type="molecule type" value="Genomic_DNA"/>
</dbReference>
<evidence type="ECO:0000259" key="8">
    <source>
        <dbReference type="Pfam" id="PF07926"/>
    </source>
</evidence>
<feature type="compositionally biased region" description="Low complexity" evidence="7">
    <location>
        <begin position="1965"/>
        <end position="1986"/>
    </location>
</feature>
<dbReference type="GO" id="GO:1901673">
    <property type="term" value="P:regulation of mitotic spindle assembly"/>
    <property type="evidence" value="ECO:0007669"/>
    <property type="project" value="TreeGrafter"/>
</dbReference>
<feature type="compositionally biased region" description="Acidic residues" evidence="7">
    <location>
        <begin position="2112"/>
        <end position="2138"/>
    </location>
</feature>
<evidence type="ECO:0000313" key="11">
    <source>
        <dbReference type="EMBL" id="KAK3915190.1"/>
    </source>
</evidence>
<feature type="compositionally biased region" description="Low complexity" evidence="7">
    <location>
        <begin position="1670"/>
        <end position="1688"/>
    </location>
</feature>
<dbReference type="PANTHER" id="PTHR18898:SF2">
    <property type="entry name" value="NUCLEOPROTEIN TPR"/>
    <property type="match status" value="1"/>
</dbReference>
<feature type="domain" description="Nucleoprotein TPR/MLP1-2" evidence="8">
    <location>
        <begin position="1037"/>
        <end position="1154"/>
    </location>
</feature>
<name>A0AAE1H5D6_9NEOP</name>
<comment type="subcellular location">
    <subcellularLocation>
        <location evidence="1">Nucleus</location>
    </subcellularLocation>
</comment>
<feature type="compositionally biased region" description="Low complexity" evidence="7">
    <location>
        <begin position="1901"/>
        <end position="1952"/>
    </location>
</feature>
<protein>
    <recommendedName>
        <fullName evidence="3">Nucleoprotein TPR</fullName>
    </recommendedName>
</protein>
<feature type="region of interest" description="Disordered" evidence="7">
    <location>
        <begin position="1730"/>
        <end position="2198"/>
    </location>
</feature>
<feature type="coiled-coil region" evidence="6">
    <location>
        <begin position="819"/>
        <end position="1157"/>
    </location>
</feature>
<dbReference type="InterPro" id="IPR057577">
    <property type="entry name" value="Nucleoprot-TPR/MLP1_dom"/>
</dbReference>